<gene>
    <name evidence="6" type="ORF">V6242_13385</name>
</gene>
<keyword evidence="1" id="KW-0805">Transcription regulation</keyword>
<feature type="DNA-binding region" description="H-T-H motif" evidence="4">
    <location>
        <begin position="34"/>
        <end position="53"/>
    </location>
</feature>
<reference evidence="6 7" key="1">
    <citation type="submission" date="2024-02" db="EMBL/GenBank/DDBJ databases">
        <title>Bacteria isolated from the canopy kelp, Nereocystis luetkeana.</title>
        <authorList>
            <person name="Pfister C.A."/>
            <person name="Younker I.T."/>
            <person name="Light S.H."/>
        </authorList>
    </citation>
    <scope>NUCLEOTIDE SEQUENCE [LARGE SCALE GENOMIC DNA]</scope>
    <source>
        <strain evidence="6 7">TI.4.07</strain>
    </source>
</reference>
<dbReference type="InterPro" id="IPR009057">
    <property type="entry name" value="Homeodomain-like_sf"/>
</dbReference>
<evidence type="ECO:0000256" key="3">
    <source>
        <dbReference type="ARBA" id="ARBA00023163"/>
    </source>
</evidence>
<evidence type="ECO:0000313" key="7">
    <source>
        <dbReference type="Proteomes" id="UP001379949"/>
    </source>
</evidence>
<evidence type="ECO:0000313" key="6">
    <source>
        <dbReference type="EMBL" id="MEL0614142.1"/>
    </source>
</evidence>
<name>A0ABU9GAX1_9GAMM</name>
<dbReference type="PANTHER" id="PTHR47506:SF6">
    <property type="entry name" value="HTH-TYPE TRANSCRIPTIONAL REPRESSOR NEMR"/>
    <property type="match status" value="1"/>
</dbReference>
<dbReference type="SUPFAM" id="SSF48498">
    <property type="entry name" value="Tetracyclin repressor-like, C-terminal domain"/>
    <property type="match status" value="1"/>
</dbReference>
<dbReference type="EMBL" id="JBAKAR010000012">
    <property type="protein sequence ID" value="MEL0614142.1"/>
    <property type="molecule type" value="Genomic_DNA"/>
</dbReference>
<dbReference type="Pfam" id="PF13305">
    <property type="entry name" value="TetR_C_33"/>
    <property type="match status" value="1"/>
</dbReference>
<dbReference type="InterPro" id="IPR036271">
    <property type="entry name" value="Tet_transcr_reg_TetR-rel_C_sf"/>
</dbReference>
<organism evidence="6 7">
    <name type="scientific">Marinomonas arenicola</name>
    <dbReference type="NCBI Taxonomy" id="569601"/>
    <lineage>
        <taxon>Bacteria</taxon>
        <taxon>Pseudomonadati</taxon>
        <taxon>Pseudomonadota</taxon>
        <taxon>Gammaproteobacteria</taxon>
        <taxon>Oceanospirillales</taxon>
        <taxon>Oceanospirillaceae</taxon>
        <taxon>Marinomonas</taxon>
    </lineage>
</organism>
<keyword evidence="7" id="KW-1185">Reference proteome</keyword>
<keyword evidence="3" id="KW-0804">Transcription</keyword>
<dbReference type="SUPFAM" id="SSF46689">
    <property type="entry name" value="Homeodomain-like"/>
    <property type="match status" value="1"/>
</dbReference>
<keyword evidence="2 4" id="KW-0238">DNA-binding</keyword>
<feature type="domain" description="HTH tetR-type" evidence="5">
    <location>
        <begin position="11"/>
        <end position="71"/>
    </location>
</feature>
<dbReference type="Proteomes" id="UP001379949">
    <property type="component" value="Unassembled WGS sequence"/>
</dbReference>
<dbReference type="PANTHER" id="PTHR47506">
    <property type="entry name" value="TRANSCRIPTIONAL REGULATORY PROTEIN"/>
    <property type="match status" value="1"/>
</dbReference>
<protein>
    <submittedName>
        <fullName evidence="6">TetR/AcrR family transcriptional regulator</fullName>
    </submittedName>
</protein>
<evidence type="ECO:0000256" key="2">
    <source>
        <dbReference type="ARBA" id="ARBA00023125"/>
    </source>
</evidence>
<dbReference type="PROSITE" id="PS50977">
    <property type="entry name" value="HTH_TETR_2"/>
    <property type="match status" value="1"/>
</dbReference>
<dbReference type="PRINTS" id="PR00455">
    <property type="entry name" value="HTHTETR"/>
</dbReference>
<dbReference type="InterPro" id="IPR001647">
    <property type="entry name" value="HTH_TetR"/>
</dbReference>
<evidence type="ECO:0000256" key="1">
    <source>
        <dbReference type="ARBA" id="ARBA00023015"/>
    </source>
</evidence>
<accession>A0ABU9GAX1</accession>
<proteinExistence type="predicted"/>
<sequence length="201" mass="22878">MTIQKKTYHHGDLISSLIKAASDILQEEGVEGLSMRKLADKVGVSRTAPYHHFKDKNELLCAIAEAGFKAQEASLQSLLSSHEDSEKRFHQYVYQYIEFADTQREVYDLMYGRLIWKTGTPTSALKDASKQTFKRWLDWVEQLQEDKVLPNNNSALRVGQASWASLHGLSRLLIDGIYLDRNDIQAMTEQMIQTLTQPASS</sequence>
<dbReference type="Pfam" id="PF00440">
    <property type="entry name" value="TetR_N"/>
    <property type="match status" value="1"/>
</dbReference>
<dbReference type="RefSeq" id="WP_341567685.1">
    <property type="nucleotide sequence ID" value="NZ_JBAKAR010000012.1"/>
</dbReference>
<evidence type="ECO:0000259" key="5">
    <source>
        <dbReference type="PROSITE" id="PS50977"/>
    </source>
</evidence>
<evidence type="ECO:0000256" key="4">
    <source>
        <dbReference type="PROSITE-ProRule" id="PRU00335"/>
    </source>
</evidence>
<dbReference type="InterPro" id="IPR025996">
    <property type="entry name" value="MT1864/Rv1816-like_C"/>
</dbReference>
<dbReference type="Gene3D" id="1.10.357.10">
    <property type="entry name" value="Tetracycline Repressor, domain 2"/>
    <property type="match status" value="1"/>
</dbReference>
<comment type="caution">
    <text evidence="6">The sequence shown here is derived from an EMBL/GenBank/DDBJ whole genome shotgun (WGS) entry which is preliminary data.</text>
</comment>